<name>A0A176WZT8_AGRTU</name>
<accession>A0A176WZT8</accession>
<proteinExistence type="predicted"/>
<dbReference type="InterPro" id="IPR052707">
    <property type="entry name" value="OsmC_Ohr_Peroxiredoxin"/>
</dbReference>
<dbReference type="SUPFAM" id="SSF82784">
    <property type="entry name" value="OsmC-like"/>
    <property type="match status" value="1"/>
</dbReference>
<gene>
    <name evidence="1" type="ORF">A7J57_17985</name>
</gene>
<dbReference type="EMBL" id="LXPS01000038">
    <property type="protein sequence ID" value="OAE38363.1"/>
    <property type="molecule type" value="Genomic_DNA"/>
</dbReference>
<dbReference type="PANTHER" id="PTHR42830:SF2">
    <property type="entry name" value="OSMC_OHR FAMILY PROTEIN"/>
    <property type="match status" value="1"/>
</dbReference>
<sequence>MAGQEHHYTVQLKWTGNRGKGTSGYRDYERDYTISASGKSDIAGSSDPAFRGDAARWNPEDLLVASLSACHKLWYLHFCSVNGIIVEDYVDHAEGTLIMEKDGAGQFSEVVLKPVITISKGDPARADELHHDAHDKCFIARSVNFPVRVEGAVKVV</sequence>
<comment type="caution">
    <text evidence="1">The sequence shown here is derived from an EMBL/GenBank/DDBJ whole genome shotgun (WGS) entry which is preliminary data.</text>
</comment>
<dbReference type="RefSeq" id="WP_063950997.1">
    <property type="nucleotide sequence ID" value="NZ_LXPS01000038.1"/>
</dbReference>
<evidence type="ECO:0000313" key="2">
    <source>
        <dbReference type="Proteomes" id="UP000077098"/>
    </source>
</evidence>
<dbReference type="Gene3D" id="3.30.300.20">
    <property type="match status" value="1"/>
</dbReference>
<organism evidence="1 2">
    <name type="scientific">Agrobacterium tumefaciens</name>
    <dbReference type="NCBI Taxonomy" id="358"/>
    <lineage>
        <taxon>Bacteria</taxon>
        <taxon>Pseudomonadati</taxon>
        <taxon>Pseudomonadota</taxon>
        <taxon>Alphaproteobacteria</taxon>
        <taxon>Hyphomicrobiales</taxon>
        <taxon>Rhizobiaceae</taxon>
        <taxon>Rhizobium/Agrobacterium group</taxon>
        <taxon>Agrobacterium</taxon>
        <taxon>Agrobacterium tumefaciens complex</taxon>
    </lineage>
</organism>
<dbReference type="InterPro" id="IPR003718">
    <property type="entry name" value="OsmC/Ohr_fam"/>
</dbReference>
<dbReference type="InterPro" id="IPR036102">
    <property type="entry name" value="OsmC/Ohrsf"/>
</dbReference>
<evidence type="ECO:0000313" key="1">
    <source>
        <dbReference type="EMBL" id="OAE38363.1"/>
    </source>
</evidence>
<protein>
    <submittedName>
        <fullName evidence="1">Peroxiredoxin</fullName>
    </submittedName>
</protein>
<dbReference type="Proteomes" id="UP000077098">
    <property type="component" value="Unassembled WGS sequence"/>
</dbReference>
<dbReference type="InterPro" id="IPR015946">
    <property type="entry name" value="KH_dom-like_a/b"/>
</dbReference>
<dbReference type="PANTHER" id="PTHR42830">
    <property type="entry name" value="OSMOTICALLY INDUCIBLE FAMILY PROTEIN"/>
    <property type="match status" value="1"/>
</dbReference>
<dbReference type="AlphaFoldDB" id="A0A176WZT8"/>
<dbReference type="Pfam" id="PF02566">
    <property type="entry name" value="OsmC"/>
    <property type="match status" value="1"/>
</dbReference>
<reference evidence="1 2" key="1">
    <citation type="submission" date="2016-05" db="EMBL/GenBank/DDBJ databases">
        <authorList>
            <person name="Lavstsen T."/>
            <person name="Jespersen J.S."/>
        </authorList>
    </citation>
    <scope>NUCLEOTIDE SEQUENCE [LARGE SCALE GENOMIC DNA]</scope>
    <source>
        <strain evidence="1 2">KCJ1736</strain>
    </source>
</reference>